<proteinExistence type="predicted"/>
<dbReference type="AlphaFoldDB" id="A0AAV5M239"/>
<gene>
    <name evidence="2" type="ORF">SLEP1_g51100</name>
</gene>
<organism evidence="2 3">
    <name type="scientific">Rubroshorea leprosula</name>
    <dbReference type="NCBI Taxonomy" id="152421"/>
    <lineage>
        <taxon>Eukaryota</taxon>
        <taxon>Viridiplantae</taxon>
        <taxon>Streptophyta</taxon>
        <taxon>Embryophyta</taxon>
        <taxon>Tracheophyta</taxon>
        <taxon>Spermatophyta</taxon>
        <taxon>Magnoliopsida</taxon>
        <taxon>eudicotyledons</taxon>
        <taxon>Gunneridae</taxon>
        <taxon>Pentapetalae</taxon>
        <taxon>rosids</taxon>
        <taxon>malvids</taxon>
        <taxon>Malvales</taxon>
        <taxon>Dipterocarpaceae</taxon>
        <taxon>Rubroshorea</taxon>
    </lineage>
</organism>
<dbReference type="EMBL" id="BPVZ01000173">
    <property type="protein sequence ID" value="GKV43851.1"/>
    <property type="molecule type" value="Genomic_DNA"/>
</dbReference>
<evidence type="ECO:0000256" key="1">
    <source>
        <dbReference type="SAM" id="MobiDB-lite"/>
    </source>
</evidence>
<feature type="compositionally biased region" description="Acidic residues" evidence="1">
    <location>
        <begin position="18"/>
        <end position="34"/>
    </location>
</feature>
<protein>
    <recommendedName>
        <fullName evidence="4">Pr1-like protein</fullName>
    </recommendedName>
</protein>
<feature type="compositionally biased region" description="Basic and acidic residues" evidence="1">
    <location>
        <begin position="109"/>
        <end position="119"/>
    </location>
</feature>
<evidence type="ECO:0000313" key="3">
    <source>
        <dbReference type="Proteomes" id="UP001054252"/>
    </source>
</evidence>
<feature type="region of interest" description="Disordered" evidence="1">
    <location>
        <begin position="1"/>
        <end position="119"/>
    </location>
</feature>
<evidence type="ECO:0000313" key="2">
    <source>
        <dbReference type="EMBL" id="GKV43851.1"/>
    </source>
</evidence>
<accession>A0AAV5M239</accession>
<keyword evidence="3" id="KW-1185">Reference proteome</keyword>
<evidence type="ECO:0008006" key="4">
    <source>
        <dbReference type="Google" id="ProtNLM"/>
    </source>
</evidence>
<reference evidence="2 3" key="1">
    <citation type="journal article" date="2021" name="Commun. Biol.">
        <title>The genome of Shorea leprosula (Dipterocarpaceae) highlights the ecological relevance of drought in aseasonal tropical rainforests.</title>
        <authorList>
            <person name="Ng K.K.S."/>
            <person name="Kobayashi M.J."/>
            <person name="Fawcett J.A."/>
            <person name="Hatakeyama M."/>
            <person name="Paape T."/>
            <person name="Ng C.H."/>
            <person name="Ang C.C."/>
            <person name="Tnah L.H."/>
            <person name="Lee C.T."/>
            <person name="Nishiyama T."/>
            <person name="Sese J."/>
            <person name="O'Brien M.J."/>
            <person name="Copetti D."/>
            <person name="Mohd Noor M.I."/>
            <person name="Ong R.C."/>
            <person name="Putra M."/>
            <person name="Sireger I.Z."/>
            <person name="Indrioko S."/>
            <person name="Kosugi Y."/>
            <person name="Izuno A."/>
            <person name="Isagi Y."/>
            <person name="Lee S.L."/>
            <person name="Shimizu K.K."/>
        </authorList>
    </citation>
    <scope>NUCLEOTIDE SEQUENCE [LARGE SCALE GENOMIC DNA]</scope>
    <source>
        <strain evidence="2">214</strain>
    </source>
</reference>
<comment type="caution">
    <text evidence="2">The sequence shown here is derived from an EMBL/GenBank/DDBJ whole genome shotgun (WGS) entry which is preliminary data.</text>
</comment>
<feature type="compositionally biased region" description="Basic and acidic residues" evidence="1">
    <location>
        <begin position="42"/>
        <end position="58"/>
    </location>
</feature>
<dbReference type="Proteomes" id="UP001054252">
    <property type="component" value="Unassembled WGS sequence"/>
</dbReference>
<feature type="compositionally biased region" description="Acidic residues" evidence="1">
    <location>
        <begin position="99"/>
        <end position="108"/>
    </location>
</feature>
<name>A0AAV5M239_9ROSI</name>
<sequence>MMRKSLINETSRLSHAGDEEETGDRDEEEGEGEGGEATVVEEVVREREIPNQEGEGTRFEPQAMGGDASCETGMTKSGRVGLAMAEGTGNGKVGKGAEDGAESGAGEEEGNREAEFVEG</sequence>